<evidence type="ECO:0000313" key="2">
    <source>
        <dbReference type="EMBL" id="MDS1821482.1"/>
    </source>
</evidence>
<accession>A0AAW8PZS7</accession>
<sequence length="248" mass="28561">MITSYDYNAEQRNKLLQLEADINSGYQPIVVINPEIFEECFLEPNMRARLVNMELDEKSDTDGREDLTYRFTLDFSEFYEFNKPLAQANYFDKAGNPCLTAEEAGLKPHNNKEVVYHSITHGKVFFDLAPDSSTKIYEHYLSGINEHGFSSYLAYLENLAATHPSFEPSDTNIKDNDESDNEDSDHMSPDDAMVIFKLSDMKHPIAGRYRKFEKNGRFTHPDYVYIHRGDGLILQKYLHGFTILSEVG</sequence>
<dbReference type="RefSeq" id="WP_311020375.1">
    <property type="nucleotide sequence ID" value="NZ_JAUHGG010000003.1"/>
</dbReference>
<organism evidence="2 3">
    <name type="scientific">Vibrio parahaemolyticus</name>
    <dbReference type="NCBI Taxonomy" id="670"/>
    <lineage>
        <taxon>Bacteria</taxon>
        <taxon>Pseudomonadati</taxon>
        <taxon>Pseudomonadota</taxon>
        <taxon>Gammaproteobacteria</taxon>
        <taxon>Vibrionales</taxon>
        <taxon>Vibrionaceae</taxon>
        <taxon>Vibrio</taxon>
    </lineage>
</organism>
<dbReference type="Proteomes" id="UP001253193">
    <property type="component" value="Unassembled WGS sequence"/>
</dbReference>
<feature type="region of interest" description="Disordered" evidence="1">
    <location>
        <begin position="166"/>
        <end position="188"/>
    </location>
</feature>
<dbReference type="EMBL" id="JAUHGG010000003">
    <property type="protein sequence ID" value="MDS1821482.1"/>
    <property type="molecule type" value="Genomic_DNA"/>
</dbReference>
<protein>
    <submittedName>
        <fullName evidence="2">Uncharacterized protein</fullName>
    </submittedName>
</protein>
<dbReference type="AlphaFoldDB" id="A0AAW8PZS7"/>
<evidence type="ECO:0000313" key="3">
    <source>
        <dbReference type="Proteomes" id="UP001253193"/>
    </source>
</evidence>
<gene>
    <name evidence="2" type="ORF">QX249_12490</name>
</gene>
<reference evidence="2" key="1">
    <citation type="submission" date="2023-06" db="EMBL/GenBank/DDBJ databases">
        <title>Genomic Diversity of Vibrio spp. and Metagenomic Analysis of Pathogens in Florida Gulf Coastal Waters Following Hurricane Ian.</title>
        <authorList>
            <person name="Brumfield K.D."/>
        </authorList>
    </citation>
    <scope>NUCLEOTIDE SEQUENCE</scope>
    <source>
        <strain evidence="2">WBS2B-138</strain>
    </source>
</reference>
<name>A0AAW8PZS7_VIBPH</name>
<comment type="caution">
    <text evidence="2">The sequence shown here is derived from an EMBL/GenBank/DDBJ whole genome shotgun (WGS) entry which is preliminary data.</text>
</comment>
<evidence type="ECO:0000256" key="1">
    <source>
        <dbReference type="SAM" id="MobiDB-lite"/>
    </source>
</evidence>
<proteinExistence type="predicted"/>